<reference evidence="11 12" key="1">
    <citation type="submission" date="2018-09" db="EMBL/GenBank/DDBJ databases">
        <title>A high-quality reference genome of wild soybean provides a powerful tool to mine soybean genomes.</title>
        <authorList>
            <person name="Xie M."/>
            <person name="Chung C.Y.L."/>
            <person name="Li M.-W."/>
            <person name="Wong F.-L."/>
            <person name="Chan T.-F."/>
            <person name="Lam H.-M."/>
        </authorList>
    </citation>
    <scope>NUCLEOTIDE SEQUENCE [LARGE SCALE GENOMIC DNA]</scope>
    <source>
        <strain evidence="12">cv. W05</strain>
        <tissue evidence="11">Hypocotyl of etiolated seedlings</tissue>
    </source>
</reference>
<dbReference type="GO" id="GO:0005874">
    <property type="term" value="C:microtubule"/>
    <property type="evidence" value="ECO:0007669"/>
    <property type="project" value="UniProtKB-KW"/>
</dbReference>
<comment type="caution">
    <text evidence="11">The sequence shown here is derived from an EMBL/GenBank/DDBJ whole genome shotgun (WGS) entry which is preliminary data.</text>
</comment>
<evidence type="ECO:0000256" key="9">
    <source>
        <dbReference type="SAM" id="MobiDB-lite"/>
    </source>
</evidence>
<dbReference type="FunFam" id="2.130.10.10:FF:000897">
    <property type="entry name" value="Katanin p80 WD40 repeat-containing subunit B1 homolog"/>
    <property type="match status" value="1"/>
</dbReference>
<dbReference type="EMBL" id="QZWG01000011">
    <property type="protein sequence ID" value="RZB81679.1"/>
    <property type="molecule type" value="Genomic_DNA"/>
</dbReference>
<dbReference type="PANTHER" id="PTHR19845">
    <property type="entry name" value="KATANIN P80 SUBUNIT"/>
    <property type="match status" value="1"/>
</dbReference>
<accession>A0A445I6P7</accession>
<feature type="repeat" description="WD" evidence="8">
    <location>
        <begin position="54"/>
        <end position="95"/>
    </location>
</feature>
<feature type="domain" description="Katanin p80 subunit C-terminal" evidence="10">
    <location>
        <begin position="617"/>
        <end position="775"/>
    </location>
</feature>
<dbReference type="HAMAP" id="MF_03022">
    <property type="entry name" value="Katanin_p80_B1"/>
    <property type="match status" value="1"/>
</dbReference>
<evidence type="ECO:0000256" key="1">
    <source>
        <dbReference type="ARBA" id="ARBA00004245"/>
    </source>
</evidence>
<dbReference type="GO" id="GO:0008352">
    <property type="term" value="C:katanin complex"/>
    <property type="evidence" value="ECO:0007669"/>
    <property type="project" value="InterPro"/>
</dbReference>
<keyword evidence="5" id="KW-0677">Repeat</keyword>
<dbReference type="Pfam" id="PF13925">
    <property type="entry name" value="Katanin_con80"/>
    <property type="match status" value="1"/>
</dbReference>
<evidence type="ECO:0000256" key="3">
    <source>
        <dbReference type="ARBA" id="ARBA00022574"/>
    </source>
</evidence>
<dbReference type="GO" id="GO:0007019">
    <property type="term" value="P:microtubule depolymerization"/>
    <property type="evidence" value="ECO:0007669"/>
    <property type="project" value="TreeGrafter"/>
</dbReference>
<dbReference type="PROSITE" id="PS50294">
    <property type="entry name" value="WD_REPEATS_REGION"/>
    <property type="match status" value="5"/>
</dbReference>
<dbReference type="GO" id="GO:0005737">
    <property type="term" value="C:cytoplasm"/>
    <property type="evidence" value="ECO:0007669"/>
    <property type="project" value="UniProtKB-UniRule"/>
</dbReference>
<dbReference type="CDD" id="cd00200">
    <property type="entry name" value="WD40"/>
    <property type="match status" value="1"/>
</dbReference>
<dbReference type="SMART" id="SM00320">
    <property type="entry name" value="WD40"/>
    <property type="match status" value="6"/>
</dbReference>
<feature type="compositionally biased region" description="Polar residues" evidence="9">
    <location>
        <begin position="550"/>
        <end position="560"/>
    </location>
</feature>
<dbReference type="Proteomes" id="UP000289340">
    <property type="component" value="Chromosome 11"/>
</dbReference>
<comment type="function">
    <text evidence="7">May participate in a complex which severs microtubules in an ATP-dependent manner. Microtubule severing may promote rapid reorganization of cellular microtubule arrays.</text>
</comment>
<dbReference type="InterPro" id="IPR020472">
    <property type="entry name" value="WD40_PAC1"/>
</dbReference>
<dbReference type="GO" id="GO:0008017">
    <property type="term" value="F:microtubule binding"/>
    <property type="evidence" value="ECO:0007669"/>
    <property type="project" value="UniProtKB-UniRule"/>
</dbReference>
<evidence type="ECO:0000256" key="7">
    <source>
        <dbReference type="HAMAP-Rule" id="MF_03022"/>
    </source>
</evidence>
<keyword evidence="2 7" id="KW-0963">Cytoplasm</keyword>
<dbReference type="InterPro" id="IPR026962">
    <property type="entry name" value="KTNB1"/>
</dbReference>
<evidence type="ECO:0000256" key="8">
    <source>
        <dbReference type="PROSITE-ProRule" id="PRU00221"/>
    </source>
</evidence>
<dbReference type="Gene3D" id="2.130.10.10">
    <property type="entry name" value="YVTN repeat-like/Quinoprotein amine dehydrogenase"/>
    <property type="match status" value="3"/>
</dbReference>
<dbReference type="GO" id="GO:0051510">
    <property type="term" value="P:regulation of unidimensional cell growth"/>
    <property type="evidence" value="ECO:0007669"/>
    <property type="project" value="UniProtKB-ARBA"/>
</dbReference>
<dbReference type="GO" id="GO:0051013">
    <property type="term" value="P:microtubule severing"/>
    <property type="evidence" value="ECO:0007669"/>
    <property type="project" value="UniProtKB-UniRule"/>
</dbReference>
<evidence type="ECO:0000256" key="6">
    <source>
        <dbReference type="ARBA" id="ARBA00023212"/>
    </source>
</evidence>
<proteinExistence type="inferred from homology"/>
<sequence>MAKTGYKLQEFAAHSGNVNCLKLGRKANRLFITGGDDHSVNLWMIGKPTSLMSLCGHTSSVESVTFDSAEVLILSGASSGVIKLWDLEEAKMVRTLTGHRLNCTAVEFHPFGEFFASGSLDTNLNIWDIRKKGCIQTYKGHSQGISTIKFSPDGRWVVSGGFDNVVKVWDLTGGKLLHDFKFHEGHIRSLDFHPLEFLMATGSADRTVKFWDLETFELIGSTRHEVSGVRSIAFHPDGQILFAGLEDSLKVYSWEPVICHDAVDMGWTTLGDLCIHDGMLLGCSFYSNSVGVWVSDISLIEPYNGGLETEKKESTKQKLSLQGRQMEKVEAGVGPAFGLCSMSADNESKEIKNIYIDSSGGNPDTLIRSRSYNSPKVDLPEESKEMLNWSPATRAHAKQNEQTLRKSYIMPNFVPRDIVNDLDSRTFCDTGSKSDSAKDPNFQMKLGSQNEVRESIEDKHPIKSVTEKFEKTLTPDRFSDQDKCNQSSPYSKEMSPVKYVNGVAVLQGRTRSLVERFERRERTPTDENQANATPATIFENKEKILKEDQTNASPITSITSEKGERSPFGDDQNNMPNVPNTTSETDKSANFLKVEPQVLGSNSNSANDGEIIEGLMQTHDVTLSNLRSRLTKLQVVQHFWERNDAKGAISALRKLPDQSVQADVISVLVDKMEILTLDLFSCLLPVLTGLLDSNIERHVKVSLDMLLKLVAVFGPTIRSTISAPPSVGIDLHAEQRRECSNQCFMQLQKIRMILPILIRRGGILAKSAQELNLVLQQP</sequence>
<dbReference type="SUPFAM" id="SSF50978">
    <property type="entry name" value="WD40 repeat-like"/>
    <property type="match status" value="1"/>
</dbReference>
<feature type="compositionally biased region" description="Basic and acidic residues" evidence="9">
    <location>
        <begin position="539"/>
        <end position="549"/>
    </location>
</feature>
<dbReference type="InterPro" id="IPR028021">
    <property type="entry name" value="Katanin_C-terminal"/>
</dbReference>
<feature type="repeat" description="WD" evidence="8">
    <location>
        <begin position="96"/>
        <end position="137"/>
    </location>
</feature>
<keyword evidence="6 7" id="KW-0206">Cytoskeleton</keyword>
<keyword evidence="12" id="KW-1185">Reference proteome</keyword>
<name>A0A445I6P7_GLYSO</name>
<dbReference type="Gramene" id="XM_028332528.1">
    <property type="protein sequence ID" value="XP_028188329.1"/>
    <property type="gene ID" value="LOC114374827"/>
</dbReference>
<dbReference type="InterPro" id="IPR036322">
    <property type="entry name" value="WD40_repeat_dom_sf"/>
</dbReference>
<evidence type="ECO:0000259" key="10">
    <source>
        <dbReference type="Pfam" id="PF13925"/>
    </source>
</evidence>
<dbReference type="InterPro" id="IPR019775">
    <property type="entry name" value="WD40_repeat_CS"/>
</dbReference>
<keyword evidence="3 8" id="KW-0853">WD repeat</keyword>
<comment type="similarity">
    <text evidence="7">Belongs to the WD repeat KATNB1 family.</text>
</comment>
<comment type="subcellular location">
    <subcellularLocation>
        <location evidence="1 7">Cytoplasm</location>
        <location evidence="1 7">Cytoskeleton</location>
    </subcellularLocation>
</comment>
<evidence type="ECO:0000256" key="2">
    <source>
        <dbReference type="ARBA" id="ARBA00022490"/>
    </source>
</evidence>
<evidence type="ECO:0000313" key="12">
    <source>
        <dbReference type="Proteomes" id="UP000289340"/>
    </source>
</evidence>
<feature type="compositionally biased region" description="Polar residues" evidence="9">
    <location>
        <begin position="571"/>
        <end position="583"/>
    </location>
</feature>
<dbReference type="InterPro" id="IPR001680">
    <property type="entry name" value="WD40_rpt"/>
</dbReference>
<evidence type="ECO:0000256" key="4">
    <source>
        <dbReference type="ARBA" id="ARBA00022701"/>
    </source>
</evidence>
<evidence type="ECO:0000256" key="5">
    <source>
        <dbReference type="ARBA" id="ARBA00022737"/>
    </source>
</evidence>
<feature type="repeat" description="WD" evidence="8">
    <location>
        <begin position="180"/>
        <end position="221"/>
    </location>
</feature>
<dbReference type="InterPro" id="IPR015943">
    <property type="entry name" value="WD40/YVTN_repeat-like_dom_sf"/>
</dbReference>
<feature type="repeat" description="WD" evidence="8">
    <location>
        <begin position="11"/>
        <end position="53"/>
    </location>
</feature>
<feature type="region of interest" description="Disordered" evidence="9">
    <location>
        <begin position="520"/>
        <end position="586"/>
    </location>
</feature>
<keyword evidence="4 7" id="KW-0493">Microtubule</keyword>
<dbReference type="FunFam" id="2.130.10.10:FF:000183">
    <property type="entry name" value="Katanin p80 WD40 repeat-containing subunit B1"/>
    <property type="match status" value="1"/>
</dbReference>
<dbReference type="PROSITE" id="PS50082">
    <property type="entry name" value="WD_REPEATS_2"/>
    <property type="match status" value="5"/>
</dbReference>
<protein>
    <recommendedName>
        <fullName evidence="7">Katanin p80 WD40 repeat-containing subunit B1 homolog</fullName>
    </recommendedName>
</protein>
<dbReference type="AlphaFoldDB" id="A0A445I6P7"/>
<dbReference type="PROSITE" id="PS00678">
    <property type="entry name" value="WD_REPEATS_1"/>
    <property type="match status" value="2"/>
</dbReference>
<organism evidence="11 12">
    <name type="scientific">Glycine soja</name>
    <name type="common">Wild soybean</name>
    <dbReference type="NCBI Taxonomy" id="3848"/>
    <lineage>
        <taxon>Eukaryota</taxon>
        <taxon>Viridiplantae</taxon>
        <taxon>Streptophyta</taxon>
        <taxon>Embryophyta</taxon>
        <taxon>Tracheophyta</taxon>
        <taxon>Spermatophyta</taxon>
        <taxon>Magnoliopsida</taxon>
        <taxon>eudicotyledons</taxon>
        <taxon>Gunneridae</taxon>
        <taxon>Pentapetalae</taxon>
        <taxon>rosids</taxon>
        <taxon>fabids</taxon>
        <taxon>Fabales</taxon>
        <taxon>Fabaceae</taxon>
        <taxon>Papilionoideae</taxon>
        <taxon>50 kb inversion clade</taxon>
        <taxon>NPAAA clade</taxon>
        <taxon>indigoferoid/millettioid clade</taxon>
        <taxon>Phaseoleae</taxon>
        <taxon>Glycine</taxon>
        <taxon>Glycine subgen. Soja</taxon>
    </lineage>
</organism>
<dbReference type="PANTHER" id="PTHR19845:SF15">
    <property type="entry name" value="KATANIN P80 WD40 REPEAT-CONTAINING SUBUNIT B1 HOMOLOG KTN80.2"/>
    <property type="match status" value="1"/>
</dbReference>
<dbReference type="Pfam" id="PF00400">
    <property type="entry name" value="WD40"/>
    <property type="match status" value="6"/>
</dbReference>
<evidence type="ECO:0000313" key="11">
    <source>
        <dbReference type="EMBL" id="RZB81679.1"/>
    </source>
</evidence>
<dbReference type="PRINTS" id="PR00320">
    <property type="entry name" value="GPROTEINBRPT"/>
</dbReference>
<feature type="repeat" description="WD" evidence="8">
    <location>
        <begin position="138"/>
        <end position="179"/>
    </location>
</feature>
<gene>
    <name evidence="11" type="ORF">D0Y65_031094</name>
</gene>